<dbReference type="AlphaFoldDB" id="A0A1Y6B630"/>
<name>A0A1Y6B630_9BACT</name>
<accession>A0A1Y6B630</accession>
<protein>
    <submittedName>
        <fullName evidence="1">Uncharacterized protein</fullName>
    </submittedName>
</protein>
<organism evidence="1 2">
    <name type="scientific">Pseudobacteriovorax antillogorgiicola</name>
    <dbReference type="NCBI Taxonomy" id="1513793"/>
    <lineage>
        <taxon>Bacteria</taxon>
        <taxon>Pseudomonadati</taxon>
        <taxon>Bdellovibrionota</taxon>
        <taxon>Oligoflexia</taxon>
        <taxon>Oligoflexales</taxon>
        <taxon>Pseudobacteriovoracaceae</taxon>
        <taxon>Pseudobacteriovorax</taxon>
    </lineage>
</organism>
<keyword evidence="2" id="KW-1185">Reference proteome</keyword>
<evidence type="ECO:0000313" key="1">
    <source>
        <dbReference type="EMBL" id="SME94081.1"/>
    </source>
</evidence>
<dbReference type="RefSeq" id="WP_132315583.1">
    <property type="nucleotide sequence ID" value="NZ_FWZT01000002.1"/>
</dbReference>
<reference evidence="2" key="1">
    <citation type="submission" date="2017-04" db="EMBL/GenBank/DDBJ databases">
        <authorList>
            <person name="Varghese N."/>
            <person name="Submissions S."/>
        </authorList>
    </citation>
    <scope>NUCLEOTIDE SEQUENCE [LARGE SCALE GENOMIC DNA]</scope>
    <source>
        <strain evidence="2">RKEM611</strain>
    </source>
</reference>
<proteinExistence type="predicted"/>
<dbReference type="EMBL" id="FWZT01000002">
    <property type="protein sequence ID" value="SME94081.1"/>
    <property type="molecule type" value="Genomic_DNA"/>
</dbReference>
<evidence type="ECO:0000313" key="2">
    <source>
        <dbReference type="Proteomes" id="UP000192907"/>
    </source>
</evidence>
<dbReference type="Proteomes" id="UP000192907">
    <property type="component" value="Unassembled WGS sequence"/>
</dbReference>
<gene>
    <name evidence="1" type="ORF">SAMN06296036_10287</name>
</gene>
<dbReference type="STRING" id="1513793.SAMN06296036_10287"/>
<sequence>MSNIDRKNDHGLERKWIARSLALNAAAERLFDSMQESVDTYSHVLEKENGFLGVYTADVILSSLLLLNISAESIVKAKIIKEKNGKKSLKKFRSRHESVVSYAKKAKITLSQEEEEVLNSLHSLSSCGFSPDMEKNESQIIGHIASHYTKMEMYFTTVRSFLFRVCRLMAFEFRSPLPARLA</sequence>